<feature type="non-terminal residue" evidence="3">
    <location>
        <position position="1"/>
    </location>
</feature>
<dbReference type="Pfam" id="PF20722">
    <property type="entry name" value="DUF6830"/>
    <property type="match status" value="1"/>
</dbReference>
<evidence type="ECO:0000259" key="2">
    <source>
        <dbReference type="Pfam" id="PF20722"/>
    </source>
</evidence>
<sequence>VRVWSKFRMQQRSAQNPSALAPPQTVQAVPPGPTLPLGRGNTVLITHESGEPTSDVLEERFLVAQVRAILQPVAAPLQAPLLYVEFFNFSNAHFAVVNGVRVVTPAPKIDMFLVHRRLRSNHLPLGDIIPMDSVRQVVQLIPKFGAVASLEMTCDNSLDVAREFYINSFADKETFHAILSYQ</sequence>
<feature type="compositionally biased region" description="Polar residues" evidence="1">
    <location>
        <begin position="8"/>
        <end position="18"/>
    </location>
</feature>
<reference evidence="3 4" key="1">
    <citation type="submission" date="2014-04" db="EMBL/GenBank/DDBJ databases">
        <title>Evolutionary Origins and Diversification of the Mycorrhizal Mutualists.</title>
        <authorList>
            <consortium name="DOE Joint Genome Institute"/>
            <consortium name="Mycorrhizal Genomics Consortium"/>
            <person name="Kohler A."/>
            <person name="Kuo A."/>
            <person name="Nagy L.G."/>
            <person name="Floudas D."/>
            <person name="Copeland A."/>
            <person name="Barry K.W."/>
            <person name="Cichocki N."/>
            <person name="Veneault-Fourrey C."/>
            <person name="LaButti K."/>
            <person name="Lindquist E.A."/>
            <person name="Lipzen A."/>
            <person name="Lundell T."/>
            <person name="Morin E."/>
            <person name="Murat C."/>
            <person name="Riley R."/>
            <person name="Ohm R."/>
            <person name="Sun H."/>
            <person name="Tunlid A."/>
            <person name="Henrissat B."/>
            <person name="Grigoriev I.V."/>
            <person name="Hibbett D.S."/>
            <person name="Martin F."/>
        </authorList>
    </citation>
    <scope>NUCLEOTIDE SEQUENCE [LARGE SCALE GENOMIC DNA]</scope>
    <source>
        <strain evidence="3 4">MD-312</strain>
    </source>
</reference>
<accession>A0A0C2PG39</accession>
<dbReference type="AlphaFoldDB" id="A0A0C2PG39"/>
<protein>
    <recommendedName>
        <fullName evidence="2">DUF6830 domain-containing protein</fullName>
    </recommendedName>
</protein>
<feature type="domain" description="DUF6830" evidence="2">
    <location>
        <begin position="1"/>
        <end position="49"/>
    </location>
</feature>
<proteinExistence type="predicted"/>
<feature type="region of interest" description="Disordered" evidence="1">
    <location>
        <begin position="1"/>
        <end position="25"/>
    </location>
</feature>
<organism evidence="3 4">
    <name type="scientific">Hydnomerulius pinastri MD-312</name>
    <dbReference type="NCBI Taxonomy" id="994086"/>
    <lineage>
        <taxon>Eukaryota</taxon>
        <taxon>Fungi</taxon>
        <taxon>Dikarya</taxon>
        <taxon>Basidiomycota</taxon>
        <taxon>Agaricomycotina</taxon>
        <taxon>Agaricomycetes</taxon>
        <taxon>Agaricomycetidae</taxon>
        <taxon>Boletales</taxon>
        <taxon>Boletales incertae sedis</taxon>
        <taxon>Leucogyrophana</taxon>
    </lineage>
</organism>
<evidence type="ECO:0000313" key="4">
    <source>
        <dbReference type="Proteomes" id="UP000053820"/>
    </source>
</evidence>
<dbReference type="OrthoDB" id="3232986at2759"/>
<dbReference type="InterPro" id="IPR049233">
    <property type="entry name" value="DUF6830"/>
</dbReference>
<gene>
    <name evidence="3" type="ORF">HYDPIDRAFT_171680</name>
</gene>
<dbReference type="Proteomes" id="UP000053820">
    <property type="component" value="Unassembled WGS sequence"/>
</dbReference>
<name>A0A0C2PG39_9AGAM</name>
<dbReference type="EMBL" id="KN840378">
    <property type="protein sequence ID" value="KIJ57464.1"/>
    <property type="molecule type" value="Genomic_DNA"/>
</dbReference>
<evidence type="ECO:0000256" key="1">
    <source>
        <dbReference type="SAM" id="MobiDB-lite"/>
    </source>
</evidence>
<evidence type="ECO:0000313" key="3">
    <source>
        <dbReference type="EMBL" id="KIJ57464.1"/>
    </source>
</evidence>
<keyword evidence="4" id="KW-1185">Reference proteome</keyword>
<dbReference type="HOGENOM" id="CLU_1611793_0_0_1"/>